<proteinExistence type="predicted"/>
<keyword evidence="1" id="KW-0812">Transmembrane</keyword>
<keyword evidence="1" id="KW-1133">Transmembrane helix</keyword>
<dbReference type="InterPro" id="IPR011767">
    <property type="entry name" value="GLR_AS"/>
</dbReference>
<evidence type="ECO:0000256" key="1">
    <source>
        <dbReference type="SAM" id="Phobius"/>
    </source>
</evidence>
<accession>A0A955I397</accession>
<name>A0A955I397_9BACT</name>
<feature type="transmembrane region" description="Helical" evidence="1">
    <location>
        <begin position="157"/>
        <end position="177"/>
    </location>
</feature>
<sequence>MNKLMNKIVIFAVMIIVASSSYVYSQDAGGGENIARPLDEVAQPADTDSKPVIYVHEDCPHCQDVEDFVAANDLGDMVQYMQLKDNEDNLTKLTDLWAEYNVPGDGPAWPIMFYVDSEGVSTYSLGSDPIIEVLAEKFNIDIPDEVVTPDQNSNSTLMIFGGLILAAIFGFGIVNIATGKKSK</sequence>
<dbReference type="EMBL" id="JAGQLN010000015">
    <property type="protein sequence ID" value="MCA9377046.1"/>
    <property type="molecule type" value="Genomic_DNA"/>
</dbReference>
<evidence type="ECO:0000313" key="4">
    <source>
        <dbReference type="Proteomes" id="UP000741282"/>
    </source>
</evidence>
<dbReference type="PROSITE" id="PS00195">
    <property type="entry name" value="GLUTAREDOXIN_1"/>
    <property type="match status" value="1"/>
</dbReference>
<feature type="chain" id="PRO_5037499397" description="Thioredoxin family protein" evidence="2">
    <location>
        <begin position="26"/>
        <end position="183"/>
    </location>
</feature>
<keyword evidence="1" id="KW-0472">Membrane</keyword>
<keyword evidence="2" id="KW-0732">Signal</keyword>
<feature type="signal peptide" evidence="2">
    <location>
        <begin position="1"/>
        <end position="25"/>
    </location>
</feature>
<evidence type="ECO:0008006" key="5">
    <source>
        <dbReference type="Google" id="ProtNLM"/>
    </source>
</evidence>
<protein>
    <recommendedName>
        <fullName evidence="5">Thioredoxin family protein</fullName>
    </recommendedName>
</protein>
<comment type="caution">
    <text evidence="3">The sequence shown here is derived from an EMBL/GenBank/DDBJ whole genome shotgun (WGS) entry which is preliminary data.</text>
</comment>
<reference evidence="3" key="2">
    <citation type="journal article" date="2021" name="Microbiome">
        <title>Successional dynamics and alternative stable states in a saline activated sludge microbial community over 9 years.</title>
        <authorList>
            <person name="Wang Y."/>
            <person name="Ye J."/>
            <person name="Ju F."/>
            <person name="Liu L."/>
            <person name="Boyd J.A."/>
            <person name="Deng Y."/>
            <person name="Parks D.H."/>
            <person name="Jiang X."/>
            <person name="Yin X."/>
            <person name="Woodcroft B.J."/>
            <person name="Tyson G.W."/>
            <person name="Hugenholtz P."/>
            <person name="Polz M.F."/>
            <person name="Zhang T."/>
        </authorList>
    </citation>
    <scope>NUCLEOTIDE SEQUENCE</scope>
    <source>
        <strain evidence="3">HKST-UBA17</strain>
    </source>
</reference>
<evidence type="ECO:0000313" key="3">
    <source>
        <dbReference type="EMBL" id="MCA9377046.1"/>
    </source>
</evidence>
<dbReference type="Proteomes" id="UP000741282">
    <property type="component" value="Unassembled WGS sequence"/>
</dbReference>
<organism evidence="3 4">
    <name type="scientific">Candidatus Dojkabacteria bacterium</name>
    <dbReference type="NCBI Taxonomy" id="2099670"/>
    <lineage>
        <taxon>Bacteria</taxon>
        <taxon>Candidatus Dojkabacteria</taxon>
    </lineage>
</organism>
<evidence type="ECO:0000256" key="2">
    <source>
        <dbReference type="SAM" id="SignalP"/>
    </source>
</evidence>
<reference evidence="3" key="1">
    <citation type="submission" date="2020-04" db="EMBL/GenBank/DDBJ databases">
        <authorList>
            <person name="Zhang T."/>
        </authorList>
    </citation>
    <scope>NUCLEOTIDE SEQUENCE</scope>
    <source>
        <strain evidence="3">HKST-UBA17</strain>
    </source>
</reference>
<gene>
    <name evidence="3" type="ORF">KC685_03945</name>
</gene>
<dbReference type="AlphaFoldDB" id="A0A955I397"/>